<dbReference type="PATRIC" id="fig|451.8.peg.1448"/>
<evidence type="ECO:0000256" key="1">
    <source>
        <dbReference type="ARBA" id="ARBA00001164"/>
    </source>
</evidence>
<evidence type="ECO:0000313" key="13">
    <source>
        <dbReference type="EMBL" id="SCY31403.1"/>
    </source>
</evidence>
<evidence type="ECO:0000256" key="8">
    <source>
        <dbReference type="ARBA" id="ARBA00023141"/>
    </source>
</evidence>
<dbReference type="InterPro" id="IPR013785">
    <property type="entry name" value="Aldolase_TIM"/>
</dbReference>
<comment type="pathway">
    <text evidence="2 10">Amino-acid biosynthesis; L-tryptophan biosynthesis; L-tryptophan from chorismate: step 3/5.</text>
</comment>
<evidence type="ECO:0000313" key="15">
    <source>
        <dbReference type="Proteomes" id="UP000182998"/>
    </source>
</evidence>
<dbReference type="NCBIfam" id="NF002298">
    <property type="entry name" value="PRK01222.1-4"/>
    <property type="match status" value="1"/>
</dbReference>
<dbReference type="Proteomes" id="UP000182998">
    <property type="component" value="Unassembled WGS sequence"/>
</dbReference>
<reference evidence="13 15" key="3">
    <citation type="submission" date="2016-10" db="EMBL/GenBank/DDBJ databases">
        <authorList>
            <person name="Varghese N."/>
            <person name="Submissions S."/>
        </authorList>
    </citation>
    <scope>NUCLEOTIDE SEQUENCE [LARGE SCALE GENOMIC DNA]</scope>
    <source>
        <strain evidence="13 15">ATCC 33218</strain>
    </source>
</reference>
<dbReference type="CDD" id="cd00405">
    <property type="entry name" value="PRAI"/>
    <property type="match status" value="1"/>
</dbReference>
<dbReference type="FunFam" id="3.20.20.70:FF:000075">
    <property type="entry name" value="Tryptophan biosynthesis protein TRP1"/>
    <property type="match status" value="1"/>
</dbReference>
<evidence type="ECO:0000256" key="2">
    <source>
        <dbReference type="ARBA" id="ARBA00004664"/>
    </source>
</evidence>
<dbReference type="InterPro" id="IPR044643">
    <property type="entry name" value="TrpF_fam"/>
</dbReference>
<feature type="domain" description="N-(5'phosphoribosyl) anthranilate isomerase (PRAI)" evidence="11">
    <location>
        <begin position="9"/>
        <end position="203"/>
    </location>
</feature>
<dbReference type="STRING" id="451.B6N58_06725"/>
<comment type="catalytic activity">
    <reaction evidence="1 10">
        <text>N-(5-phospho-beta-D-ribosyl)anthranilate = 1-(2-carboxyphenylamino)-1-deoxy-D-ribulose 5-phosphate</text>
        <dbReference type="Rhea" id="RHEA:21540"/>
        <dbReference type="ChEBI" id="CHEBI:18277"/>
        <dbReference type="ChEBI" id="CHEBI:58613"/>
        <dbReference type="EC" id="5.3.1.24"/>
    </reaction>
</comment>
<dbReference type="PANTHER" id="PTHR42894:SF1">
    <property type="entry name" value="N-(5'-PHOSPHORIBOSYL)ANTHRANILATE ISOMERASE"/>
    <property type="match status" value="1"/>
</dbReference>
<dbReference type="KEGG" id="tmc:LMI_1852"/>
<keyword evidence="9 10" id="KW-0413">Isomerase</keyword>
<evidence type="ECO:0000256" key="7">
    <source>
        <dbReference type="ARBA" id="ARBA00022822"/>
    </source>
</evidence>
<dbReference type="HOGENOM" id="CLU_076364_2_0_6"/>
<reference evidence="12" key="1">
    <citation type="submission" date="2014-09" db="EMBL/GenBank/DDBJ databases">
        <authorList>
            <person name="GOMEZ-VALERO Laura"/>
        </authorList>
    </citation>
    <scope>NUCLEOTIDE SEQUENCE</scope>
    <source>
        <strain evidence="12">ATCC33218</strain>
    </source>
</reference>
<evidence type="ECO:0000256" key="5">
    <source>
        <dbReference type="ARBA" id="ARBA00022272"/>
    </source>
</evidence>
<dbReference type="NCBIfam" id="NF002299">
    <property type="entry name" value="PRK01222.1-6"/>
    <property type="match status" value="1"/>
</dbReference>
<comment type="similarity">
    <text evidence="3 10">Belongs to the TrpF family.</text>
</comment>
<dbReference type="RefSeq" id="WP_045099439.1">
    <property type="nucleotide sequence ID" value="NZ_CP020614.1"/>
</dbReference>
<dbReference type="OrthoDB" id="9804217at2"/>
<dbReference type="Pfam" id="PF00697">
    <property type="entry name" value="PRAI"/>
    <property type="match status" value="1"/>
</dbReference>
<evidence type="ECO:0000313" key="14">
    <source>
        <dbReference type="Proteomes" id="UP000032414"/>
    </source>
</evidence>
<dbReference type="EC" id="5.3.1.24" evidence="4 10"/>
<dbReference type="UniPathway" id="UPA00035">
    <property type="reaction ID" value="UER00042"/>
</dbReference>
<dbReference type="SUPFAM" id="SSF51366">
    <property type="entry name" value="Ribulose-phoshate binding barrel"/>
    <property type="match status" value="1"/>
</dbReference>
<evidence type="ECO:0000259" key="11">
    <source>
        <dbReference type="Pfam" id="PF00697"/>
    </source>
</evidence>
<keyword evidence="15" id="KW-1185">Reference proteome</keyword>
<dbReference type="InterPro" id="IPR001240">
    <property type="entry name" value="PRAI_dom"/>
</dbReference>
<dbReference type="PANTHER" id="PTHR42894">
    <property type="entry name" value="N-(5'-PHOSPHORIBOSYL)ANTHRANILATE ISOMERASE"/>
    <property type="match status" value="1"/>
</dbReference>
<dbReference type="EMBL" id="LN614830">
    <property type="protein sequence ID" value="CEG61145.1"/>
    <property type="molecule type" value="Genomic_DNA"/>
</dbReference>
<keyword evidence="6 10" id="KW-0028">Amino-acid biosynthesis</keyword>
<sequence length="210" mass="23078">MNNARVRIKMCGMTREEDIAHAAELGVDAIGLIFYPKSPRCVSITQAKKILRNVPLFVDVVAVLVNPSSLLVDEILNELPIVWLQFHGEESPEFCGQFKKPYIKAMQVSTAASIYKYCSDYHQASAILLDTPSESSYGGTGKTFDWGLIPSNLDKPFILSGGLDATNVNLAVNKSLPYAVDVCSGIESSYGIKDHEKMKQFVSALRGKNE</sequence>
<evidence type="ECO:0000256" key="9">
    <source>
        <dbReference type="ARBA" id="ARBA00023235"/>
    </source>
</evidence>
<dbReference type="GO" id="GO:0000162">
    <property type="term" value="P:L-tryptophan biosynthetic process"/>
    <property type="evidence" value="ECO:0007669"/>
    <property type="project" value="UniProtKB-UniRule"/>
</dbReference>
<dbReference type="InterPro" id="IPR011060">
    <property type="entry name" value="RibuloseP-bd_barrel"/>
</dbReference>
<proteinExistence type="inferred from homology"/>
<dbReference type="AlphaFoldDB" id="A0A098GGN4"/>
<gene>
    <name evidence="10 12" type="primary">trpF</name>
    <name evidence="12" type="ORF">LMI_1852</name>
    <name evidence="13" type="ORF">SAMN02982997_01356</name>
</gene>
<evidence type="ECO:0000256" key="6">
    <source>
        <dbReference type="ARBA" id="ARBA00022605"/>
    </source>
</evidence>
<name>A0A098GGN4_LEGMI</name>
<dbReference type="GO" id="GO:0004640">
    <property type="term" value="F:phosphoribosylanthranilate isomerase activity"/>
    <property type="evidence" value="ECO:0007669"/>
    <property type="project" value="UniProtKB-UniRule"/>
</dbReference>
<accession>A0A098GGN4</accession>
<keyword evidence="8 10" id="KW-0057">Aromatic amino acid biosynthesis</keyword>
<organism evidence="12 14">
    <name type="scientific">Legionella micdadei</name>
    <name type="common">Tatlockia micdadei</name>
    <dbReference type="NCBI Taxonomy" id="451"/>
    <lineage>
        <taxon>Bacteria</taxon>
        <taxon>Pseudomonadati</taxon>
        <taxon>Pseudomonadota</taxon>
        <taxon>Gammaproteobacteria</taxon>
        <taxon>Legionellales</taxon>
        <taxon>Legionellaceae</taxon>
        <taxon>Legionella</taxon>
    </lineage>
</organism>
<evidence type="ECO:0000313" key="12">
    <source>
        <dbReference type="EMBL" id="CEG61145.1"/>
    </source>
</evidence>
<evidence type="ECO:0000256" key="3">
    <source>
        <dbReference type="ARBA" id="ARBA00007571"/>
    </source>
</evidence>
<keyword evidence="7 10" id="KW-0822">Tryptophan biosynthesis</keyword>
<dbReference type="Proteomes" id="UP000032414">
    <property type="component" value="Chromosome I"/>
</dbReference>
<reference evidence="14" key="2">
    <citation type="submission" date="2014-09" db="EMBL/GenBank/DDBJ databases">
        <authorList>
            <person name="Gomez-Valero L."/>
        </authorList>
    </citation>
    <scope>NUCLEOTIDE SEQUENCE [LARGE SCALE GENOMIC DNA]</scope>
    <source>
        <strain evidence="14">ATCC33218</strain>
    </source>
</reference>
<dbReference type="HAMAP" id="MF_00135">
    <property type="entry name" value="PRAI"/>
    <property type="match status" value="1"/>
</dbReference>
<evidence type="ECO:0000256" key="10">
    <source>
        <dbReference type="HAMAP-Rule" id="MF_00135"/>
    </source>
</evidence>
<evidence type="ECO:0000256" key="4">
    <source>
        <dbReference type="ARBA" id="ARBA00012572"/>
    </source>
</evidence>
<dbReference type="Gene3D" id="3.20.20.70">
    <property type="entry name" value="Aldolase class I"/>
    <property type="match status" value="1"/>
</dbReference>
<protein>
    <recommendedName>
        <fullName evidence="5 10">N-(5'-phosphoribosyl)anthranilate isomerase</fullName>
        <shortName evidence="10">PRAI</shortName>
        <ecNumber evidence="4 10">5.3.1.24</ecNumber>
    </recommendedName>
</protein>
<dbReference type="EMBL" id="FMVN01000006">
    <property type="protein sequence ID" value="SCY31403.1"/>
    <property type="molecule type" value="Genomic_DNA"/>
</dbReference>